<organism evidence="1 2">
    <name type="scientific">Fraxinus pennsylvanica</name>
    <dbReference type="NCBI Taxonomy" id="56036"/>
    <lineage>
        <taxon>Eukaryota</taxon>
        <taxon>Viridiplantae</taxon>
        <taxon>Streptophyta</taxon>
        <taxon>Embryophyta</taxon>
        <taxon>Tracheophyta</taxon>
        <taxon>Spermatophyta</taxon>
        <taxon>Magnoliopsida</taxon>
        <taxon>eudicotyledons</taxon>
        <taxon>Gunneridae</taxon>
        <taxon>Pentapetalae</taxon>
        <taxon>asterids</taxon>
        <taxon>lamiids</taxon>
        <taxon>Lamiales</taxon>
        <taxon>Oleaceae</taxon>
        <taxon>Oleeae</taxon>
        <taxon>Fraxinus</taxon>
    </lineage>
</organism>
<sequence>MRAILVQQRVAKAIDDPALFLTKTLPNKIYLLEKLFSFKMDSGKNLEANLSDFSILVKSLAHNGKKFDDEDFAVIFLNSLPDSFKDIKNAIKYSRDALTQTIVTNALRLRELEIRKNLKQVQERRTCL</sequence>
<dbReference type="Pfam" id="PF14223">
    <property type="entry name" value="Retrotran_gag_2"/>
    <property type="match status" value="1"/>
</dbReference>
<dbReference type="EMBL" id="OU503036">
    <property type="protein sequence ID" value="CAI9753576.1"/>
    <property type="molecule type" value="Genomic_DNA"/>
</dbReference>
<dbReference type="AlphaFoldDB" id="A0AAD1YNR8"/>
<proteinExistence type="predicted"/>
<evidence type="ECO:0000313" key="1">
    <source>
        <dbReference type="EMBL" id="CAI9753576.1"/>
    </source>
</evidence>
<accession>A0AAD1YNR8</accession>
<keyword evidence="2" id="KW-1185">Reference proteome</keyword>
<reference evidence="1" key="1">
    <citation type="submission" date="2023-05" db="EMBL/GenBank/DDBJ databases">
        <authorList>
            <person name="Huff M."/>
        </authorList>
    </citation>
    <scope>NUCLEOTIDE SEQUENCE</scope>
</reference>
<name>A0AAD1YNR8_9LAMI</name>
<gene>
    <name evidence="1" type="ORF">FPE_LOCUS1007</name>
</gene>
<evidence type="ECO:0000313" key="2">
    <source>
        <dbReference type="Proteomes" id="UP000834106"/>
    </source>
</evidence>
<protein>
    <submittedName>
        <fullName evidence="1">Uncharacterized protein</fullName>
    </submittedName>
</protein>
<dbReference type="Proteomes" id="UP000834106">
    <property type="component" value="Chromosome 1"/>
</dbReference>